<dbReference type="EMBL" id="LNKT01000045">
    <property type="protein sequence ID" value="KYJ86145.1"/>
    <property type="molecule type" value="Genomic_DNA"/>
</dbReference>
<gene>
    <name evidence="2" type="ORF">AS592_01925</name>
</gene>
<dbReference type="InterPro" id="IPR008719">
    <property type="entry name" value="N2O_reductase_NosL"/>
</dbReference>
<dbReference type="OrthoDB" id="982633at2"/>
<evidence type="ECO:0000256" key="1">
    <source>
        <dbReference type="SAM" id="SignalP"/>
    </source>
</evidence>
<dbReference type="Gene3D" id="3.30.70.2050">
    <property type="match status" value="1"/>
</dbReference>
<dbReference type="Proteomes" id="UP000075359">
    <property type="component" value="Unassembled WGS sequence"/>
</dbReference>
<organism evidence="2 3">
    <name type="scientific">Sulfurovum riftiae</name>
    <dbReference type="NCBI Taxonomy" id="1630136"/>
    <lineage>
        <taxon>Bacteria</taxon>
        <taxon>Pseudomonadati</taxon>
        <taxon>Campylobacterota</taxon>
        <taxon>Epsilonproteobacteria</taxon>
        <taxon>Campylobacterales</taxon>
        <taxon>Sulfurovaceae</taxon>
        <taxon>Sulfurovum</taxon>
    </lineage>
</organism>
<protein>
    <recommendedName>
        <fullName evidence="4">NosL family protein</fullName>
    </recommendedName>
</protein>
<dbReference type="Pfam" id="PF05573">
    <property type="entry name" value="NosL"/>
    <property type="match status" value="1"/>
</dbReference>
<dbReference type="STRING" id="1630136.AS592_01925"/>
<dbReference type="RefSeq" id="WP_067331579.1">
    <property type="nucleotide sequence ID" value="NZ_LNKT01000045.1"/>
</dbReference>
<accession>A0A151CF41</accession>
<dbReference type="AlphaFoldDB" id="A0A151CF41"/>
<dbReference type="PANTHER" id="PTHR41247:SF1">
    <property type="entry name" value="HTH-TYPE TRANSCRIPTIONAL REPRESSOR YCNK"/>
    <property type="match status" value="1"/>
</dbReference>
<feature type="chain" id="PRO_5007578429" description="NosL family protein" evidence="1">
    <location>
        <begin position="18"/>
        <end position="221"/>
    </location>
</feature>
<comment type="caution">
    <text evidence="2">The sequence shown here is derived from an EMBL/GenBank/DDBJ whole genome shotgun (WGS) entry which is preliminary data.</text>
</comment>
<proteinExistence type="predicted"/>
<keyword evidence="3" id="KW-1185">Reference proteome</keyword>
<keyword evidence="1" id="KW-0732">Signal</keyword>
<evidence type="ECO:0000313" key="3">
    <source>
        <dbReference type="Proteomes" id="UP000075359"/>
    </source>
</evidence>
<dbReference type="PANTHER" id="PTHR41247">
    <property type="entry name" value="HTH-TYPE TRANSCRIPTIONAL REPRESSOR YCNK"/>
    <property type="match status" value="1"/>
</dbReference>
<evidence type="ECO:0008006" key="4">
    <source>
        <dbReference type="Google" id="ProtNLM"/>
    </source>
</evidence>
<sequence>MYRIILGSLLLTAVLFASGSGQTVLAKKGEKIVKTLCESSKLPSSQESIEVLMQKIKDSKACPPLSKNKLKAVAYYLKEGSSESHISHIDVPKDAKCPVCGMFVSKYPKWTTMMEHDGKSYYFDGVKDMMKYYIFDGDFVYDRTHITQMKVSDYYTLEAIPAKEAFYVLDSDVFGPMGRELIPFKSLKSAKNFSADHNGRSIVRFDEITDSMLMKLDGLGQ</sequence>
<feature type="signal peptide" evidence="1">
    <location>
        <begin position="1"/>
        <end position="17"/>
    </location>
</feature>
<dbReference type="SUPFAM" id="SSF160387">
    <property type="entry name" value="NosL/MerB-like"/>
    <property type="match status" value="1"/>
</dbReference>
<name>A0A151CF41_9BACT</name>
<reference evidence="2 3" key="1">
    <citation type="submission" date="2015-11" db="EMBL/GenBank/DDBJ databases">
        <title>Draft genome of Sulfurovum riftiae 1812E, a member of the Epsilonproteobacteria isolated from the tube of the deep-sea hydrothermal vent tubewom Riftia pachyptila.</title>
        <authorList>
            <person name="Vetriani C."/>
            <person name="Giovannelli D."/>
        </authorList>
    </citation>
    <scope>NUCLEOTIDE SEQUENCE [LARGE SCALE GENOMIC DNA]</scope>
    <source>
        <strain evidence="2 3">1812E</strain>
    </source>
</reference>
<evidence type="ECO:0000313" key="2">
    <source>
        <dbReference type="EMBL" id="KYJ86145.1"/>
    </source>
</evidence>